<dbReference type="Proteomes" id="UP000821845">
    <property type="component" value="Chromosome 9"/>
</dbReference>
<dbReference type="EMBL" id="CM023489">
    <property type="protein sequence ID" value="KAH6921616.1"/>
    <property type="molecule type" value="Genomic_DNA"/>
</dbReference>
<evidence type="ECO:0000313" key="1">
    <source>
        <dbReference type="EMBL" id="KAH6921616.1"/>
    </source>
</evidence>
<reference evidence="1" key="1">
    <citation type="submission" date="2020-05" db="EMBL/GenBank/DDBJ databases">
        <title>Large-scale comparative analyses of tick genomes elucidate their genetic diversity and vector capacities.</title>
        <authorList>
            <person name="Jia N."/>
            <person name="Wang J."/>
            <person name="Shi W."/>
            <person name="Du L."/>
            <person name="Sun Y."/>
            <person name="Zhan W."/>
            <person name="Jiang J."/>
            <person name="Wang Q."/>
            <person name="Zhang B."/>
            <person name="Ji P."/>
            <person name="Sakyi L.B."/>
            <person name="Cui X."/>
            <person name="Yuan T."/>
            <person name="Jiang B."/>
            <person name="Yang W."/>
            <person name="Lam T.T.-Y."/>
            <person name="Chang Q."/>
            <person name="Ding S."/>
            <person name="Wang X."/>
            <person name="Zhu J."/>
            <person name="Ruan X."/>
            <person name="Zhao L."/>
            <person name="Wei J."/>
            <person name="Que T."/>
            <person name="Du C."/>
            <person name="Cheng J."/>
            <person name="Dai P."/>
            <person name="Han X."/>
            <person name="Huang E."/>
            <person name="Gao Y."/>
            <person name="Liu J."/>
            <person name="Shao H."/>
            <person name="Ye R."/>
            <person name="Li L."/>
            <person name="Wei W."/>
            <person name="Wang X."/>
            <person name="Wang C."/>
            <person name="Yang T."/>
            <person name="Huo Q."/>
            <person name="Li W."/>
            <person name="Guo W."/>
            <person name="Chen H."/>
            <person name="Zhou L."/>
            <person name="Ni X."/>
            <person name="Tian J."/>
            <person name="Zhou Y."/>
            <person name="Sheng Y."/>
            <person name="Liu T."/>
            <person name="Pan Y."/>
            <person name="Xia L."/>
            <person name="Li J."/>
            <person name="Zhao F."/>
            <person name="Cao W."/>
        </authorList>
    </citation>
    <scope>NUCLEOTIDE SEQUENCE</scope>
    <source>
        <strain evidence="1">Hyas-2018</strain>
    </source>
</reference>
<evidence type="ECO:0000313" key="2">
    <source>
        <dbReference type="Proteomes" id="UP000821845"/>
    </source>
</evidence>
<comment type="caution">
    <text evidence="1">The sequence shown here is derived from an EMBL/GenBank/DDBJ whole genome shotgun (WGS) entry which is preliminary data.</text>
</comment>
<accession>A0ACB7RH07</accession>
<keyword evidence="2" id="KW-1185">Reference proteome</keyword>
<organism evidence="1 2">
    <name type="scientific">Hyalomma asiaticum</name>
    <name type="common">Tick</name>
    <dbReference type="NCBI Taxonomy" id="266040"/>
    <lineage>
        <taxon>Eukaryota</taxon>
        <taxon>Metazoa</taxon>
        <taxon>Ecdysozoa</taxon>
        <taxon>Arthropoda</taxon>
        <taxon>Chelicerata</taxon>
        <taxon>Arachnida</taxon>
        <taxon>Acari</taxon>
        <taxon>Parasitiformes</taxon>
        <taxon>Ixodida</taxon>
        <taxon>Ixodoidea</taxon>
        <taxon>Ixodidae</taxon>
        <taxon>Hyalomminae</taxon>
        <taxon>Hyalomma</taxon>
    </lineage>
</organism>
<proteinExistence type="predicted"/>
<protein>
    <submittedName>
        <fullName evidence="1">Uncharacterized protein</fullName>
    </submittedName>
</protein>
<name>A0ACB7RH07_HYAAI</name>
<sequence length="606" mass="68643">MRQSKATAVILISALAWTLWISEGAANMEDWLMRDDSEYKPLLLWLQGGPGKSALYGQFLENGPLGIDENGTLFRRKRSILWHFNVIYLDAPAGAGYSFDKNKDYPKTLEQAATQTMRFMRRFLRIFPEYMNNQLFIAGESYGARSAIGFAQRVLKDRTRLDLKLKGVMLGVGFVLPLLDIIDSSDYLYYSGLLDGNGRNAFAGRFKVIDYLIQKQNFTAAAGLLSHTVLNMHPEGKKTMFEELTGFHSHGSIIRDRRPIKVNKYMEYANSEGFKRIIHVASHRSLDATRARLAMTLALGDFFVDKTRTLADVLNNVHVLFYTAQLDAVFPAVNMELSFMKVKWRGEEKFKATARKPFHIEYGDRQVLLGYEKVVGTLMYCTVLGGGHLVSLDQPDMGNMQKPLLLWLQGGPGKSALFGEFLENGPLGIDAQGDLYYREHTLLNMFNIIYLDQPVGSGYSFTKNGKYPSSLEEASNHTIRFLEGFLNIFQEYKDRDFYIAGESYGGQLDDVFPAVNIDHSFKELGWRGSETFKNARRTHWHRENNSSLDILGYLKRAGSLLYANVLFGGHYISLDRSHAVSELYSHFLKVMSEPPEQPSPGEIPSC</sequence>
<gene>
    <name evidence="1" type="ORF">HPB50_003606</name>
</gene>